<evidence type="ECO:0000259" key="3">
    <source>
        <dbReference type="PROSITE" id="PS51123"/>
    </source>
</evidence>
<feature type="region of interest" description="Disordered" evidence="2">
    <location>
        <begin position="312"/>
        <end position="337"/>
    </location>
</feature>
<feature type="compositionally biased region" description="Basic and acidic residues" evidence="2">
    <location>
        <begin position="312"/>
        <end position="327"/>
    </location>
</feature>
<dbReference type="EMBL" id="VFIA01000013">
    <property type="protein sequence ID" value="MBC3792000.1"/>
    <property type="molecule type" value="Genomic_DNA"/>
</dbReference>
<evidence type="ECO:0000313" key="4">
    <source>
        <dbReference type="EMBL" id="MBC3792000.1"/>
    </source>
</evidence>
<accession>A0ABR6W629</accession>
<dbReference type="Pfam" id="PF00691">
    <property type="entry name" value="OmpA"/>
    <property type="match status" value="2"/>
</dbReference>
<dbReference type="PANTHER" id="PTHR30329:SF21">
    <property type="entry name" value="LIPOPROTEIN YIAD-RELATED"/>
    <property type="match status" value="1"/>
</dbReference>
<protein>
    <submittedName>
        <fullName evidence="4">OOP family OmpA-OmpF porin</fullName>
    </submittedName>
</protein>
<proteinExistence type="predicted"/>
<dbReference type="Proteomes" id="UP000700732">
    <property type="component" value="Unassembled WGS sequence"/>
</dbReference>
<dbReference type="PANTHER" id="PTHR30329">
    <property type="entry name" value="STATOR ELEMENT OF FLAGELLAR MOTOR COMPLEX"/>
    <property type="match status" value="1"/>
</dbReference>
<evidence type="ECO:0000256" key="2">
    <source>
        <dbReference type="SAM" id="MobiDB-lite"/>
    </source>
</evidence>
<sequence>MFSSKTPWIILLALWMVGSTWWHVCKIKQLCANDEPAVTAADNVIVDDVTPMSVATNGLTIADGDRFQLDLPGNFSFARSGSNANMNTLGTSLDSLAAYLKANPGRTLTVTGFYGADEANVTSFANLGLARAEGVKQYLIQQGIPAVSLSTAGETRSGKDGSGGMTFTSKGDSLYGGIDFTFDGVAPGITPVTGMTDSVNAKPPVLAPDAPTTEAGLAAAEKYTSVFEPIDLYFTLGEATYIKTPETSKFFSEAIKYLSTHKDKKLRLTGHTDNSGPDATNLQLSRDRANQVKGRLRKSGIDSDQIVVDAKGETAPKVSNDTREGRKANRRVTVVVQ</sequence>
<dbReference type="SUPFAM" id="SSF103088">
    <property type="entry name" value="OmpA-like"/>
    <property type="match status" value="2"/>
</dbReference>
<dbReference type="InterPro" id="IPR036737">
    <property type="entry name" value="OmpA-like_sf"/>
</dbReference>
<reference evidence="4 5" key="1">
    <citation type="submission" date="2019-06" db="EMBL/GenBank/DDBJ databases">
        <title>Spirosoma utsteinense sp. nov. isolated from Antarctic ice-free soils.</title>
        <authorList>
            <person name="Tahon G."/>
        </authorList>
    </citation>
    <scope>NUCLEOTIDE SEQUENCE [LARGE SCALE GENOMIC DNA]</scope>
    <source>
        <strain evidence="4 5">LMG 31447</strain>
    </source>
</reference>
<keyword evidence="1" id="KW-0472">Membrane</keyword>
<dbReference type="RefSeq" id="WP_186737797.1">
    <property type="nucleotide sequence ID" value="NZ_VFIA01000013.1"/>
</dbReference>
<comment type="caution">
    <text evidence="4">The sequence shown here is derived from an EMBL/GenBank/DDBJ whole genome shotgun (WGS) entry which is preliminary data.</text>
</comment>
<keyword evidence="5" id="KW-1185">Reference proteome</keyword>
<name>A0ABR6W629_9BACT</name>
<evidence type="ECO:0000256" key="1">
    <source>
        <dbReference type="PROSITE-ProRule" id="PRU00473"/>
    </source>
</evidence>
<dbReference type="PROSITE" id="PS51123">
    <property type="entry name" value="OMPA_2"/>
    <property type="match status" value="1"/>
</dbReference>
<dbReference type="Gene3D" id="3.30.1330.60">
    <property type="entry name" value="OmpA-like domain"/>
    <property type="match status" value="2"/>
</dbReference>
<dbReference type="CDD" id="cd07185">
    <property type="entry name" value="OmpA_C-like"/>
    <property type="match status" value="1"/>
</dbReference>
<dbReference type="InterPro" id="IPR006665">
    <property type="entry name" value="OmpA-like"/>
</dbReference>
<gene>
    <name evidence="4" type="ORF">FH603_2509</name>
</gene>
<evidence type="ECO:0000313" key="5">
    <source>
        <dbReference type="Proteomes" id="UP000700732"/>
    </source>
</evidence>
<organism evidence="4 5">
    <name type="scientific">Spirosoma utsteinense</name>
    <dbReference type="NCBI Taxonomy" id="2585773"/>
    <lineage>
        <taxon>Bacteria</taxon>
        <taxon>Pseudomonadati</taxon>
        <taxon>Bacteroidota</taxon>
        <taxon>Cytophagia</taxon>
        <taxon>Cytophagales</taxon>
        <taxon>Cytophagaceae</taxon>
        <taxon>Spirosoma</taxon>
    </lineage>
</organism>
<feature type="domain" description="OmpA-like" evidence="3">
    <location>
        <begin position="221"/>
        <end position="337"/>
    </location>
</feature>
<dbReference type="InterPro" id="IPR050330">
    <property type="entry name" value="Bact_OuterMem_StrucFunc"/>
</dbReference>